<feature type="compositionally biased region" description="Gly residues" evidence="1">
    <location>
        <begin position="150"/>
        <end position="159"/>
    </location>
</feature>
<dbReference type="Proteomes" id="UP000008021">
    <property type="component" value="Chromosome 4"/>
</dbReference>
<dbReference type="HOGENOM" id="CLU_1663524_0_0_1"/>
<proteinExistence type="predicted"/>
<dbReference type="EnsemblPlants" id="OMERI04G10960.1">
    <property type="protein sequence ID" value="OMERI04G10960.1"/>
    <property type="gene ID" value="OMERI04G10960"/>
</dbReference>
<feature type="compositionally biased region" description="Low complexity" evidence="1">
    <location>
        <begin position="134"/>
        <end position="149"/>
    </location>
</feature>
<evidence type="ECO:0000256" key="1">
    <source>
        <dbReference type="SAM" id="MobiDB-lite"/>
    </source>
</evidence>
<dbReference type="Gramene" id="OMERI04G10960.1">
    <property type="protein sequence ID" value="OMERI04G10960.1"/>
    <property type="gene ID" value="OMERI04G10960"/>
</dbReference>
<name>A0A0E0DE25_9ORYZ</name>
<feature type="compositionally biased region" description="Basic and acidic residues" evidence="1">
    <location>
        <begin position="121"/>
        <end position="130"/>
    </location>
</feature>
<accession>A0A0E0DE25</accession>
<reference evidence="2" key="1">
    <citation type="submission" date="2015-04" db="UniProtKB">
        <authorList>
            <consortium name="EnsemblPlants"/>
        </authorList>
    </citation>
    <scope>IDENTIFICATION</scope>
</reference>
<sequence length="159" mass="16153">MEETTSKMLGEWSDMVALGHSCIDIEKGVVRNATEIIAKASFSIAAVAATVFHKAAGDDVPLHARVSSASRSPAYSISAPPTRGVEAGLQDRRAPARHHRVATAAGKRDDNGPVVAAAGQERGERRRREEADDGAGAVVDATDAGDAPGVAGGGAGGGD</sequence>
<evidence type="ECO:0000313" key="3">
    <source>
        <dbReference type="Proteomes" id="UP000008021"/>
    </source>
</evidence>
<dbReference type="AlphaFoldDB" id="A0A0E0DE25"/>
<evidence type="ECO:0000313" key="2">
    <source>
        <dbReference type="EnsemblPlants" id="OMERI04G10960.1"/>
    </source>
</evidence>
<dbReference type="STRING" id="40149.A0A0E0DE25"/>
<protein>
    <submittedName>
        <fullName evidence="2">Uncharacterized protein</fullName>
    </submittedName>
</protein>
<reference evidence="2" key="2">
    <citation type="submission" date="2018-05" db="EMBL/GenBank/DDBJ databases">
        <title>OmerRS3 (Oryza meridionalis Reference Sequence Version 3).</title>
        <authorList>
            <person name="Zhang J."/>
            <person name="Kudrna D."/>
            <person name="Lee S."/>
            <person name="Talag J."/>
            <person name="Welchert J."/>
            <person name="Wing R.A."/>
        </authorList>
    </citation>
    <scope>NUCLEOTIDE SEQUENCE [LARGE SCALE GENOMIC DNA]</scope>
    <source>
        <strain evidence="2">cv. OR44</strain>
    </source>
</reference>
<organism evidence="2">
    <name type="scientific">Oryza meridionalis</name>
    <dbReference type="NCBI Taxonomy" id="40149"/>
    <lineage>
        <taxon>Eukaryota</taxon>
        <taxon>Viridiplantae</taxon>
        <taxon>Streptophyta</taxon>
        <taxon>Embryophyta</taxon>
        <taxon>Tracheophyta</taxon>
        <taxon>Spermatophyta</taxon>
        <taxon>Magnoliopsida</taxon>
        <taxon>Liliopsida</taxon>
        <taxon>Poales</taxon>
        <taxon>Poaceae</taxon>
        <taxon>BOP clade</taxon>
        <taxon>Oryzoideae</taxon>
        <taxon>Oryzeae</taxon>
        <taxon>Oryzinae</taxon>
        <taxon>Oryza</taxon>
    </lineage>
</organism>
<feature type="compositionally biased region" description="Low complexity" evidence="1">
    <location>
        <begin position="67"/>
        <end position="81"/>
    </location>
</feature>
<keyword evidence="3" id="KW-1185">Reference proteome</keyword>
<feature type="region of interest" description="Disordered" evidence="1">
    <location>
        <begin position="66"/>
        <end position="159"/>
    </location>
</feature>